<dbReference type="GO" id="GO:0006355">
    <property type="term" value="P:regulation of DNA-templated transcription"/>
    <property type="evidence" value="ECO:0007669"/>
    <property type="project" value="InterPro"/>
</dbReference>
<dbReference type="Pfam" id="PF08681">
    <property type="entry name" value="TacA1"/>
    <property type="match status" value="1"/>
</dbReference>
<gene>
    <name evidence="2" type="ORF">MNBD_GAMMA04-2260</name>
</gene>
<dbReference type="SUPFAM" id="SSF47598">
    <property type="entry name" value="Ribbon-helix-helix"/>
    <property type="match status" value="1"/>
</dbReference>
<accession>A0A3B0VVD9</accession>
<name>A0A3B0VVD9_9ZZZZ</name>
<proteinExistence type="predicted"/>
<organism evidence="2">
    <name type="scientific">hydrothermal vent metagenome</name>
    <dbReference type="NCBI Taxonomy" id="652676"/>
    <lineage>
        <taxon>unclassified sequences</taxon>
        <taxon>metagenomes</taxon>
        <taxon>ecological metagenomes</taxon>
    </lineage>
</organism>
<dbReference type="AlphaFoldDB" id="A0A3B0VVD9"/>
<protein>
    <recommendedName>
        <fullName evidence="3">DUF1778 domain-containing protein</fullName>
    </recommendedName>
</protein>
<evidence type="ECO:0000313" key="2">
    <source>
        <dbReference type="EMBL" id="VAW47001.1"/>
    </source>
</evidence>
<dbReference type="PANTHER" id="PTHR35401:SF2">
    <property type="entry name" value="ABC-TYPE TRANSPORT SYSTEM"/>
    <property type="match status" value="1"/>
</dbReference>
<dbReference type="InterPro" id="IPR010985">
    <property type="entry name" value="Ribbon_hlx_hlx"/>
</dbReference>
<evidence type="ECO:0008006" key="3">
    <source>
        <dbReference type="Google" id="ProtNLM"/>
    </source>
</evidence>
<evidence type="ECO:0000256" key="1">
    <source>
        <dbReference type="ARBA" id="ARBA00022649"/>
    </source>
</evidence>
<sequence length="99" mass="11515">MNTELNTRIEVRTTHQRKQLIKDAAELEGQSMTDFIMSASLRQAQERLAYYSSLAVNMYDFNRMLDILDNPPEPNAYLKQSMKKLKGAGTTFELQRREI</sequence>
<dbReference type="Gene3D" id="1.20.5.780">
    <property type="entry name" value="Single helix bin"/>
    <property type="match status" value="1"/>
</dbReference>
<keyword evidence="1" id="KW-1277">Toxin-antitoxin system</keyword>
<reference evidence="2" key="1">
    <citation type="submission" date="2018-06" db="EMBL/GenBank/DDBJ databases">
        <authorList>
            <person name="Zhirakovskaya E."/>
        </authorList>
    </citation>
    <scope>NUCLEOTIDE SEQUENCE</scope>
</reference>
<dbReference type="PANTHER" id="PTHR35401">
    <property type="entry name" value="COPG FAMILY HELIX-TURN-HELIX PROTEIN-RELATED-RELATED"/>
    <property type="match status" value="1"/>
</dbReference>
<dbReference type="InterPro" id="IPR014795">
    <property type="entry name" value="TacA_1-like"/>
</dbReference>
<dbReference type="EMBL" id="UOFB01000168">
    <property type="protein sequence ID" value="VAW47001.1"/>
    <property type="molecule type" value="Genomic_DNA"/>
</dbReference>